<keyword evidence="2" id="KW-0805">Transcription regulation</keyword>
<evidence type="ECO:0000256" key="1">
    <source>
        <dbReference type="ARBA" id="ARBA00004123"/>
    </source>
</evidence>
<dbReference type="SMART" id="SM01019">
    <property type="entry name" value="B3"/>
    <property type="match status" value="1"/>
</dbReference>
<dbReference type="SUPFAM" id="SSF101936">
    <property type="entry name" value="DNA-binding pseudobarrel domain"/>
    <property type="match status" value="1"/>
</dbReference>
<dbReference type="GO" id="GO:0003677">
    <property type="term" value="F:DNA binding"/>
    <property type="evidence" value="ECO:0007669"/>
    <property type="project" value="UniProtKB-KW"/>
</dbReference>
<name>A0A7C8ZJC4_OPUST</name>
<evidence type="ECO:0000256" key="4">
    <source>
        <dbReference type="ARBA" id="ARBA00023163"/>
    </source>
</evidence>
<dbReference type="PROSITE" id="PS50863">
    <property type="entry name" value="B3"/>
    <property type="match status" value="1"/>
</dbReference>
<dbReference type="PANTHER" id="PTHR46245:SF6">
    <property type="entry name" value="B3 DOMAIN-CONTAINING PROTEIN OS07G0563300-LIKE"/>
    <property type="match status" value="1"/>
</dbReference>
<dbReference type="EMBL" id="GISG01138130">
    <property type="protein sequence ID" value="MBA4644376.1"/>
    <property type="molecule type" value="Transcribed_RNA"/>
</dbReference>
<reference evidence="7" key="1">
    <citation type="journal article" date="2013" name="J. Plant Res.">
        <title>Effect of fungi and light on seed germination of three Opuntia species from semiarid lands of central Mexico.</title>
        <authorList>
            <person name="Delgado-Sanchez P."/>
            <person name="Jimenez-Bremont J.F."/>
            <person name="Guerrero-Gonzalez Mde L."/>
            <person name="Flores J."/>
        </authorList>
    </citation>
    <scope>NUCLEOTIDE SEQUENCE</scope>
    <source>
        <tissue evidence="7">Cladode</tissue>
    </source>
</reference>
<evidence type="ECO:0000256" key="3">
    <source>
        <dbReference type="ARBA" id="ARBA00023125"/>
    </source>
</evidence>
<dbReference type="GO" id="GO:0005634">
    <property type="term" value="C:nucleus"/>
    <property type="evidence" value="ECO:0007669"/>
    <property type="project" value="UniProtKB-SubCell"/>
</dbReference>
<evidence type="ECO:0000313" key="7">
    <source>
        <dbReference type="EMBL" id="MBA4644376.1"/>
    </source>
</evidence>
<dbReference type="InterPro" id="IPR015300">
    <property type="entry name" value="DNA-bd_pseudobarrel_sf"/>
</dbReference>
<evidence type="ECO:0000256" key="5">
    <source>
        <dbReference type="ARBA" id="ARBA00023242"/>
    </source>
</evidence>
<proteinExistence type="predicted"/>
<sequence>MAFNTFEQNGTYAVTCKECIMKSGHVGDAASPMLNSKDCVQLGSSGSFTDMLLGEEFAEEAEGLYPLSDDIKNSHEMATEGSLKISESCNDVKNTHEVVIEEGLNISEPENPDLLFLFEKKLAPSDCDPKLGRLLVPKQLAEKYLPQVDGLQSMPLTVEDVGGRSWEFVLRWWLNKRSRKYVFYGTRKCVETMQWNAGDKIKFYRKPSNGRLIIELERTHTITSESDASVPGDGANI</sequence>
<dbReference type="AlphaFoldDB" id="A0A7C8ZJC4"/>
<evidence type="ECO:0000259" key="6">
    <source>
        <dbReference type="PROSITE" id="PS50863"/>
    </source>
</evidence>
<keyword evidence="5" id="KW-0539">Nucleus</keyword>
<organism evidence="7">
    <name type="scientific">Opuntia streptacantha</name>
    <name type="common">Prickly pear cactus</name>
    <name type="synonym">Opuntia cardona</name>
    <dbReference type="NCBI Taxonomy" id="393608"/>
    <lineage>
        <taxon>Eukaryota</taxon>
        <taxon>Viridiplantae</taxon>
        <taxon>Streptophyta</taxon>
        <taxon>Embryophyta</taxon>
        <taxon>Tracheophyta</taxon>
        <taxon>Spermatophyta</taxon>
        <taxon>Magnoliopsida</taxon>
        <taxon>eudicotyledons</taxon>
        <taxon>Gunneridae</taxon>
        <taxon>Pentapetalae</taxon>
        <taxon>Caryophyllales</taxon>
        <taxon>Cactineae</taxon>
        <taxon>Cactaceae</taxon>
        <taxon>Opuntioideae</taxon>
        <taxon>Opuntia</taxon>
    </lineage>
</organism>
<reference evidence="7" key="2">
    <citation type="submission" date="2020-07" db="EMBL/GenBank/DDBJ databases">
        <authorList>
            <person name="Vera ALvarez R."/>
            <person name="Arias-Moreno D.M."/>
            <person name="Jimenez-Jacinto V."/>
            <person name="Jimenez-Bremont J.F."/>
            <person name="Swaminathan K."/>
            <person name="Moose S.P."/>
            <person name="Guerrero-Gonzalez M.L."/>
            <person name="Marino-Ramirez L."/>
            <person name="Landsman D."/>
            <person name="Rodriguez-Kessler M."/>
            <person name="Delgado-Sanchez P."/>
        </authorList>
    </citation>
    <scope>NUCLEOTIDE SEQUENCE</scope>
    <source>
        <tissue evidence="7">Cladode</tissue>
    </source>
</reference>
<comment type="subcellular location">
    <subcellularLocation>
        <location evidence="1">Nucleus</location>
    </subcellularLocation>
</comment>
<dbReference type="CDD" id="cd10017">
    <property type="entry name" value="B3_DNA"/>
    <property type="match status" value="1"/>
</dbReference>
<dbReference type="Gene3D" id="2.40.330.10">
    <property type="entry name" value="DNA-binding pseudobarrel domain"/>
    <property type="match status" value="1"/>
</dbReference>
<dbReference type="Pfam" id="PF02362">
    <property type="entry name" value="B3"/>
    <property type="match status" value="1"/>
</dbReference>
<protein>
    <recommendedName>
        <fullName evidence="6">TF-B3 domain-containing protein</fullName>
    </recommendedName>
</protein>
<evidence type="ECO:0000256" key="2">
    <source>
        <dbReference type="ARBA" id="ARBA00023015"/>
    </source>
</evidence>
<keyword evidence="4" id="KW-0804">Transcription</keyword>
<dbReference type="InterPro" id="IPR003340">
    <property type="entry name" value="B3_DNA-bd"/>
</dbReference>
<keyword evidence="3" id="KW-0238">DNA-binding</keyword>
<dbReference type="PANTHER" id="PTHR46245">
    <property type="entry name" value="B3 DOMAIN-CONTAINING PROTEIN OS07G0563300"/>
    <property type="match status" value="1"/>
</dbReference>
<feature type="domain" description="TF-B3" evidence="6">
    <location>
        <begin position="119"/>
        <end position="220"/>
    </location>
</feature>
<accession>A0A7C8ZJC4</accession>